<gene>
    <name evidence="1" type="ORF">INT80_11195</name>
</gene>
<dbReference type="AlphaFoldDB" id="A0A930UT74"/>
<comment type="caution">
    <text evidence="1">The sequence shown here is derived from an EMBL/GenBank/DDBJ whole genome shotgun (WGS) entry which is preliminary data.</text>
</comment>
<dbReference type="GO" id="GO:0006426">
    <property type="term" value="P:glycyl-tRNA aminoacylation"/>
    <property type="evidence" value="ECO:0007669"/>
    <property type="project" value="InterPro"/>
</dbReference>
<dbReference type="PROSITE" id="PS50861">
    <property type="entry name" value="AA_TRNA_LIGASE_II_GLYAB"/>
    <property type="match status" value="1"/>
</dbReference>
<sequence>MPMWLKTWWILSLDVSCAWYQEEGIAVDVIQAVLACRPTKPADFDARVKSS</sequence>
<protein>
    <submittedName>
        <fullName evidence="1">Uncharacterized protein</fullName>
    </submittedName>
</protein>
<dbReference type="InterPro" id="IPR006194">
    <property type="entry name" value="Gly-tRNA-synth_heterodimer"/>
</dbReference>
<dbReference type="GO" id="GO:0004820">
    <property type="term" value="F:glycine-tRNA ligase activity"/>
    <property type="evidence" value="ECO:0007669"/>
    <property type="project" value="InterPro"/>
</dbReference>
<accession>A0A930UT74</accession>
<reference evidence="1" key="1">
    <citation type="submission" date="2020-11" db="EMBL/GenBank/DDBJ databases">
        <title>Gallibacterium anatis 1637, full genome, WGS.</title>
        <authorList>
            <person name="Laishevtcev A.I."/>
            <person name="Yakimova E.A."/>
            <person name="Petkovich D."/>
            <person name="Stepanova T.V."/>
            <person name="Kalendr R.S."/>
            <person name="Rubalsky E.O."/>
            <person name="Zulkarneev E.R."/>
            <person name="Aleshkin A.V."/>
        </authorList>
    </citation>
    <scope>NUCLEOTIDE SEQUENCE</scope>
    <source>
        <strain evidence="1">1637</strain>
    </source>
</reference>
<dbReference type="GO" id="GO:0005737">
    <property type="term" value="C:cytoplasm"/>
    <property type="evidence" value="ECO:0007669"/>
    <property type="project" value="InterPro"/>
</dbReference>
<dbReference type="GO" id="GO:0005524">
    <property type="term" value="F:ATP binding"/>
    <property type="evidence" value="ECO:0007669"/>
    <property type="project" value="InterPro"/>
</dbReference>
<proteinExistence type="predicted"/>
<organism evidence="1">
    <name type="scientific">Gallibacterium anatis</name>
    <dbReference type="NCBI Taxonomy" id="750"/>
    <lineage>
        <taxon>Bacteria</taxon>
        <taxon>Pseudomonadati</taxon>
        <taxon>Pseudomonadota</taxon>
        <taxon>Gammaproteobacteria</taxon>
        <taxon>Pasteurellales</taxon>
        <taxon>Pasteurellaceae</taxon>
        <taxon>Gallibacterium</taxon>
    </lineage>
</organism>
<evidence type="ECO:0000313" key="1">
    <source>
        <dbReference type="EMBL" id="MBF4102865.1"/>
    </source>
</evidence>
<name>A0A930UT74_9PAST</name>
<dbReference type="EMBL" id="JADION010000035">
    <property type="protein sequence ID" value="MBF4102865.1"/>
    <property type="molecule type" value="Genomic_DNA"/>
</dbReference>